<reference evidence="1 2" key="1">
    <citation type="journal article" date="2019" name="Nat. Microbiol.">
        <title>Mediterranean grassland soil C-N compound turnover is dependent on rainfall and depth, and is mediated by genomically divergent microorganisms.</title>
        <authorList>
            <person name="Diamond S."/>
            <person name="Andeer P.F."/>
            <person name="Li Z."/>
            <person name="Crits-Christoph A."/>
            <person name="Burstein D."/>
            <person name="Anantharaman K."/>
            <person name="Lane K.R."/>
            <person name="Thomas B.C."/>
            <person name="Pan C."/>
            <person name="Northen T.R."/>
            <person name="Banfield J.F."/>
        </authorList>
    </citation>
    <scope>NUCLEOTIDE SEQUENCE [LARGE SCALE GENOMIC DNA]</scope>
    <source>
        <strain evidence="1">NP_8</strain>
    </source>
</reference>
<dbReference type="InterPro" id="IPR011990">
    <property type="entry name" value="TPR-like_helical_dom_sf"/>
</dbReference>
<sequence>MGRRLLAIVAFLTVGPTVRPSAAQCPDGSAPPCATSRPAPVRIPIDSNALAVLPFRTTGPTNDVAWLGEGMVDLLSVSLDGFAGWRTVHPRTVLARAQAAPALGDIATAARAARSAGAATMVLGSAVAVGPQLRLHAELYDAVALRRIAGVDATGALALPGPVVDSVAVGLARGRLQQGPMAGRRTSNEYATTSPLALRAYLSAEQLARRGLLQPAADSLLRAIALDSTFGLAYYRLWVVTTFGASLPRWTTSSIIQEGLRHAATLPQRQRDLLTAMETQYRGLITEALRQADELRRRYPDDAEAAYVEGEAYYHLGLFAGEPRARAVAAFERGVRLDPDLPENYNHAIELRTADGDTAAAWALLRQLMERSPSFVVGRALQVALRVGLRGQDPVSAFTPLNTVDTIAVLRRAQLEAVRAFDAAPALAISVADTIAAVLASPEFPRSERADALARRAMYRLAVGRYHAADSLLATVVELDPTGFSTLHALAARSLLTGSHQAEGRSAAAQLTSVDSSLGGTVAVAWRAAMDGDTAAALAVLRGNTAPQWPGATDAIYGGLRGLTALTRGDTAAARAGLRLGLSLAPYELLTLSGGRPIRPSAHGRFAIALARLDRAAGDLAAALEVLHFTSFATGLVLERAEAEELRAHIAAQRGDTAAAIRAYRNFIALWKDADPELQPRVATARAALGRLERR</sequence>
<organism evidence="1 2">
    <name type="scientific">Candidatus Segetimicrobium genomatis</name>
    <dbReference type="NCBI Taxonomy" id="2569760"/>
    <lineage>
        <taxon>Bacteria</taxon>
        <taxon>Bacillati</taxon>
        <taxon>Candidatus Sysuimicrobiota</taxon>
        <taxon>Candidatus Sysuimicrobiia</taxon>
        <taxon>Candidatus Sysuimicrobiales</taxon>
        <taxon>Candidatus Segetimicrobiaceae</taxon>
        <taxon>Candidatus Segetimicrobium</taxon>
    </lineage>
</organism>
<dbReference type="AlphaFoldDB" id="A0A537IGJ5"/>
<dbReference type="Proteomes" id="UP000318834">
    <property type="component" value="Unassembled WGS sequence"/>
</dbReference>
<name>A0A537IGJ5_9BACT</name>
<proteinExistence type="predicted"/>
<dbReference type="EMBL" id="VBAP01000152">
    <property type="protein sequence ID" value="TMI70324.1"/>
    <property type="molecule type" value="Genomic_DNA"/>
</dbReference>
<evidence type="ECO:0000313" key="2">
    <source>
        <dbReference type="Proteomes" id="UP000318834"/>
    </source>
</evidence>
<gene>
    <name evidence="1" type="ORF">E6H05_13765</name>
</gene>
<evidence type="ECO:0008006" key="3">
    <source>
        <dbReference type="Google" id="ProtNLM"/>
    </source>
</evidence>
<accession>A0A537IGJ5</accession>
<comment type="caution">
    <text evidence="1">The sequence shown here is derived from an EMBL/GenBank/DDBJ whole genome shotgun (WGS) entry which is preliminary data.</text>
</comment>
<protein>
    <recommendedName>
        <fullName evidence="3">Tetratricopeptide repeat protein</fullName>
    </recommendedName>
</protein>
<dbReference type="Gene3D" id="1.25.40.10">
    <property type="entry name" value="Tetratricopeptide repeat domain"/>
    <property type="match status" value="2"/>
</dbReference>
<evidence type="ECO:0000313" key="1">
    <source>
        <dbReference type="EMBL" id="TMI70324.1"/>
    </source>
</evidence>
<dbReference type="SUPFAM" id="SSF48452">
    <property type="entry name" value="TPR-like"/>
    <property type="match status" value="1"/>
</dbReference>